<accession>A0AAP2DPW0</accession>
<dbReference type="EMBL" id="JAHESF010000039">
    <property type="protein sequence ID" value="MBT1700351.1"/>
    <property type="molecule type" value="Genomic_DNA"/>
</dbReference>
<keyword evidence="2" id="KW-1185">Reference proteome</keyword>
<protein>
    <submittedName>
        <fullName evidence="1">Uncharacterized protein</fullName>
    </submittedName>
</protein>
<dbReference type="AlphaFoldDB" id="A0AAP2DPW0"/>
<comment type="caution">
    <text evidence="1">The sequence shown here is derived from an EMBL/GenBank/DDBJ whole genome shotgun (WGS) entry which is preliminary data.</text>
</comment>
<gene>
    <name evidence="1" type="ORF">KK083_25920</name>
</gene>
<name>A0AAP2DPW0_9BACT</name>
<reference evidence="1 2" key="1">
    <citation type="submission" date="2021-05" db="EMBL/GenBank/DDBJ databases">
        <title>A Polyphasic approach of four new species of the genus Ohtaekwangia: Ohtaekwangia histidinii sp. nov., Ohtaekwangia cretensis sp. nov., Ohtaekwangia indiensis sp. nov., Ohtaekwangia reichenbachii sp. nov. from diverse environment.</title>
        <authorList>
            <person name="Octaviana S."/>
        </authorList>
    </citation>
    <scope>NUCLEOTIDE SEQUENCE [LARGE SCALE GENOMIC DNA]</scope>
    <source>
        <strain evidence="1 2">PWU4</strain>
    </source>
</reference>
<organism evidence="1 2">
    <name type="scientific">Chryseosolibacter histidini</name>
    <dbReference type="NCBI Taxonomy" id="2782349"/>
    <lineage>
        <taxon>Bacteria</taxon>
        <taxon>Pseudomonadati</taxon>
        <taxon>Bacteroidota</taxon>
        <taxon>Cytophagia</taxon>
        <taxon>Cytophagales</taxon>
        <taxon>Chryseotaleaceae</taxon>
        <taxon>Chryseosolibacter</taxon>
    </lineage>
</organism>
<dbReference type="Proteomes" id="UP001319200">
    <property type="component" value="Unassembled WGS sequence"/>
</dbReference>
<dbReference type="RefSeq" id="WP_254168912.1">
    <property type="nucleotide sequence ID" value="NZ_JAHESF010000039.1"/>
</dbReference>
<evidence type="ECO:0000313" key="2">
    <source>
        <dbReference type="Proteomes" id="UP001319200"/>
    </source>
</evidence>
<proteinExistence type="predicted"/>
<evidence type="ECO:0000313" key="1">
    <source>
        <dbReference type="EMBL" id="MBT1700351.1"/>
    </source>
</evidence>
<sequence length="322" mass="36470">MKTFLQQLLLFIAGFVLLMAIGVLIPASRTARESFLFSKIDKDSLLKNTPSPRIVLVGGSNTSFSINSQILKDSLHLNPVNTGISGALGLLYMLDHSLDGIRPGDVVIVCPEYTQFYGDAAYGEDYLIRVIMETAPGEMLKLRGKQLSTQLAFLPRYAFSKFKLTQYLPREESPGQEATLDEIVYKRVAFNQYGDMSRHWTMEKIDVAPYARIDQRFNEQAIDALYEYRKQVEARGAKLFVTFPAFQDESFANQRSQISRIEHSLKSKGFTLLGNPERYKMPDELIFDTPYHLTKAGAQIRTQLLIEDLRKANSSEIALKGF</sequence>